<sequence>MTQDPADRNVYRSRKFEALGRLTSGITHEINTPIQYIGQNLEFLAQACQTLLQAYRLAHAVLNGAATARALDPAALQAWREQDRQIDLAWFEREIPAAIRESQVGLAKARKIALAVKDVTHPSLHEVAPADLNQALDTVQTITRHAWKDVATVRLELAPDLPRVVCCRDEIDQVLINLVVNAAQALQQRSARAGAALGTIVLATRAAGDHVEISVQDDGPGMPPEVQARLFTPGFTTKPAGQGTGQGLALARTIIQDRHHGSLSFTSEPGKGTTFLIRLPIAPPPGTDTPAGGGPPPATEGPRSAATPADGSRTSQP</sequence>
<dbReference type="CDD" id="cd00082">
    <property type="entry name" value="HisKA"/>
    <property type="match status" value="1"/>
</dbReference>
<dbReference type="EC" id="2.7.13.3" evidence="2"/>
<dbReference type="InterPro" id="IPR004358">
    <property type="entry name" value="Sig_transdc_His_kin-like_C"/>
</dbReference>
<dbReference type="SUPFAM" id="SSF47384">
    <property type="entry name" value="Homodimeric domain of signal transducing histidine kinase"/>
    <property type="match status" value="1"/>
</dbReference>
<evidence type="ECO:0000256" key="7">
    <source>
        <dbReference type="ARBA" id="ARBA00022840"/>
    </source>
</evidence>
<dbReference type="EMBL" id="QOQW01000025">
    <property type="protein sequence ID" value="RCK78283.1"/>
    <property type="molecule type" value="Genomic_DNA"/>
</dbReference>
<keyword evidence="8" id="KW-0902">Two-component regulatory system</keyword>
<dbReference type="PANTHER" id="PTHR43065">
    <property type="entry name" value="SENSOR HISTIDINE KINASE"/>
    <property type="match status" value="1"/>
</dbReference>
<reference evidence="11 12" key="1">
    <citation type="submission" date="2018-05" db="EMBL/GenBank/DDBJ databases">
        <title>A metagenomic window into the 2 km-deep terrestrial subsurface aquifer revealed taxonomically and functionally diverse microbial community comprising novel uncultured bacterial lineages.</title>
        <authorList>
            <person name="Kadnikov V.V."/>
            <person name="Mardanov A.V."/>
            <person name="Beletsky A.V."/>
            <person name="Banks D."/>
            <person name="Pimenov N.V."/>
            <person name="Frank Y.A."/>
            <person name="Karnachuk O.V."/>
            <person name="Ravin N.V."/>
        </authorList>
    </citation>
    <scope>NUCLEOTIDE SEQUENCE [LARGE SCALE GENOMIC DNA]</scope>
    <source>
        <strain evidence="11">BY5</strain>
    </source>
</reference>
<keyword evidence="3" id="KW-0597">Phosphoprotein</keyword>
<keyword evidence="5" id="KW-0547">Nucleotide-binding</keyword>
<dbReference type="SUPFAM" id="SSF55874">
    <property type="entry name" value="ATPase domain of HSP90 chaperone/DNA topoisomerase II/histidine kinase"/>
    <property type="match status" value="1"/>
</dbReference>
<keyword evidence="6 11" id="KW-0418">Kinase</keyword>
<dbReference type="Gene3D" id="3.30.565.10">
    <property type="entry name" value="Histidine kinase-like ATPase, C-terminal domain"/>
    <property type="match status" value="1"/>
</dbReference>
<evidence type="ECO:0000256" key="5">
    <source>
        <dbReference type="ARBA" id="ARBA00022741"/>
    </source>
</evidence>
<gene>
    <name evidence="11" type="ORF">OZSIB_1660</name>
</gene>
<dbReference type="InterPro" id="IPR003594">
    <property type="entry name" value="HATPase_dom"/>
</dbReference>
<evidence type="ECO:0000256" key="2">
    <source>
        <dbReference type="ARBA" id="ARBA00012438"/>
    </source>
</evidence>
<evidence type="ECO:0000256" key="1">
    <source>
        <dbReference type="ARBA" id="ARBA00000085"/>
    </source>
</evidence>
<dbReference type="PRINTS" id="PR00344">
    <property type="entry name" value="BCTRLSENSOR"/>
</dbReference>
<evidence type="ECO:0000313" key="12">
    <source>
        <dbReference type="Proteomes" id="UP000252355"/>
    </source>
</evidence>
<feature type="region of interest" description="Disordered" evidence="9">
    <location>
        <begin position="275"/>
        <end position="317"/>
    </location>
</feature>
<dbReference type="SMART" id="SM00387">
    <property type="entry name" value="HATPase_c"/>
    <property type="match status" value="1"/>
</dbReference>
<dbReference type="InterPro" id="IPR036890">
    <property type="entry name" value="HATPase_C_sf"/>
</dbReference>
<evidence type="ECO:0000256" key="4">
    <source>
        <dbReference type="ARBA" id="ARBA00022679"/>
    </source>
</evidence>
<protein>
    <recommendedName>
        <fullName evidence="2">histidine kinase</fullName>
        <ecNumber evidence="2">2.7.13.3</ecNumber>
    </recommendedName>
</protein>
<evidence type="ECO:0000256" key="6">
    <source>
        <dbReference type="ARBA" id="ARBA00022777"/>
    </source>
</evidence>
<comment type="catalytic activity">
    <reaction evidence="1">
        <text>ATP + protein L-histidine = ADP + protein N-phospho-L-histidine.</text>
        <dbReference type="EC" id="2.7.13.3"/>
    </reaction>
</comment>
<evidence type="ECO:0000256" key="3">
    <source>
        <dbReference type="ARBA" id="ARBA00022553"/>
    </source>
</evidence>
<dbReference type="Gene3D" id="1.10.287.130">
    <property type="match status" value="1"/>
</dbReference>
<dbReference type="AlphaFoldDB" id="A0A367ZJH4"/>
<feature type="compositionally biased region" description="Pro residues" evidence="9">
    <location>
        <begin position="281"/>
        <end position="299"/>
    </location>
</feature>
<comment type="caution">
    <text evidence="11">The sequence shown here is derived from an EMBL/GenBank/DDBJ whole genome shotgun (WGS) entry which is preliminary data.</text>
</comment>
<dbReference type="Pfam" id="PF02518">
    <property type="entry name" value="HATPase_c"/>
    <property type="match status" value="1"/>
</dbReference>
<feature type="domain" description="Histidine kinase" evidence="10">
    <location>
        <begin position="25"/>
        <end position="283"/>
    </location>
</feature>
<evidence type="ECO:0000256" key="9">
    <source>
        <dbReference type="SAM" id="MobiDB-lite"/>
    </source>
</evidence>
<accession>A0A367ZJH4</accession>
<dbReference type="Proteomes" id="UP000252355">
    <property type="component" value="Unassembled WGS sequence"/>
</dbReference>
<dbReference type="PROSITE" id="PS50109">
    <property type="entry name" value="HIS_KIN"/>
    <property type="match status" value="1"/>
</dbReference>
<evidence type="ECO:0000256" key="8">
    <source>
        <dbReference type="ARBA" id="ARBA00023012"/>
    </source>
</evidence>
<evidence type="ECO:0000259" key="10">
    <source>
        <dbReference type="PROSITE" id="PS50109"/>
    </source>
</evidence>
<keyword evidence="4" id="KW-0808">Transferase</keyword>
<dbReference type="InterPro" id="IPR003661">
    <property type="entry name" value="HisK_dim/P_dom"/>
</dbReference>
<evidence type="ECO:0000313" key="11">
    <source>
        <dbReference type="EMBL" id="RCK78283.1"/>
    </source>
</evidence>
<name>A0A367ZJH4_9BACT</name>
<organism evidence="11 12">
    <name type="scientific">Candidatus Ozemobacter sibiricus</name>
    <dbReference type="NCBI Taxonomy" id="2268124"/>
    <lineage>
        <taxon>Bacteria</taxon>
        <taxon>Candidatus Ozemobacteria</taxon>
        <taxon>Candidatus Ozemobacterales</taxon>
        <taxon>Candidatus Ozemobacteraceae</taxon>
        <taxon>Candidatus Ozemobacter</taxon>
    </lineage>
</organism>
<keyword evidence="7" id="KW-0067">ATP-binding</keyword>
<dbReference type="GO" id="GO:0000155">
    <property type="term" value="F:phosphorelay sensor kinase activity"/>
    <property type="evidence" value="ECO:0007669"/>
    <property type="project" value="InterPro"/>
</dbReference>
<dbReference type="InterPro" id="IPR005467">
    <property type="entry name" value="His_kinase_dom"/>
</dbReference>
<dbReference type="GO" id="GO:0005524">
    <property type="term" value="F:ATP binding"/>
    <property type="evidence" value="ECO:0007669"/>
    <property type="project" value="UniProtKB-KW"/>
</dbReference>
<dbReference type="InterPro" id="IPR036097">
    <property type="entry name" value="HisK_dim/P_sf"/>
</dbReference>
<dbReference type="PANTHER" id="PTHR43065:SF46">
    <property type="entry name" value="C4-DICARBOXYLATE TRANSPORT SENSOR PROTEIN DCTB"/>
    <property type="match status" value="1"/>
</dbReference>
<proteinExistence type="predicted"/>